<accession>A0A0F7U4A2</accession>
<dbReference type="Proteomes" id="UP000042958">
    <property type="component" value="Unassembled WGS sequence"/>
</dbReference>
<feature type="domain" description="3'-5' exonuclease" evidence="1">
    <location>
        <begin position="35"/>
        <end position="203"/>
    </location>
</feature>
<dbReference type="GO" id="GO:0006139">
    <property type="term" value="P:nucleobase-containing compound metabolic process"/>
    <property type="evidence" value="ECO:0007669"/>
    <property type="project" value="InterPro"/>
</dbReference>
<evidence type="ECO:0000313" key="3">
    <source>
        <dbReference type="Proteomes" id="UP000042958"/>
    </source>
</evidence>
<evidence type="ECO:0000313" key="2">
    <source>
        <dbReference type="EMBL" id="CEJ62535.1"/>
    </source>
</evidence>
<dbReference type="Gene3D" id="3.30.420.10">
    <property type="entry name" value="Ribonuclease H-like superfamily/Ribonuclease H"/>
    <property type="match status" value="1"/>
</dbReference>
<dbReference type="OrthoDB" id="26838at2759"/>
<keyword evidence="3" id="KW-1185">Reference proteome</keyword>
<organism evidence="2 3">
    <name type="scientific">Penicillium brasilianum</name>
    <dbReference type="NCBI Taxonomy" id="104259"/>
    <lineage>
        <taxon>Eukaryota</taxon>
        <taxon>Fungi</taxon>
        <taxon>Dikarya</taxon>
        <taxon>Ascomycota</taxon>
        <taxon>Pezizomycotina</taxon>
        <taxon>Eurotiomycetes</taxon>
        <taxon>Eurotiomycetidae</taxon>
        <taxon>Eurotiales</taxon>
        <taxon>Aspergillaceae</taxon>
        <taxon>Penicillium</taxon>
    </lineage>
</organism>
<dbReference type="GO" id="GO:0008408">
    <property type="term" value="F:3'-5' exonuclease activity"/>
    <property type="evidence" value="ECO:0007669"/>
    <property type="project" value="InterPro"/>
</dbReference>
<dbReference type="GO" id="GO:0003676">
    <property type="term" value="F:nucleic acid binding"/>
    <property type="evidence" value="ECO:0007669"/>
    <property type="project" value="InterPro"/>
</dbReference>
<proteinExistence type="predicted"/>
<protein>
    <recommendedName>
        <fullName evidence="1">3'-5' exonuclease domain-containing protein</fullName>
    </recommendedName>
</protein>
<dbReference type="EMBL" id="CDHK01000017">
    <property type="protein sequence ID" value="CEJ62535.1"/>
    <property type="molecule type" value="Genomic_DNA"/>
</dbReference>
<reference evidence="3" key="1">
    <citation type="journal article" date="2015" name="Genome Announc.">
        <title>Draft genome sequence of the fungus Penicillium brasilianum MG11.</title>
        <authorList>
            <person name="Horn F."/>
            <person name="Linde J."/>
            <person name="Mattern D.J."/>
            <person name="Walther G."/>
            <person name="Guthke R."/>
            <person name="Brakhage A.A."/>
            <person name="Valiante V."/>
        </authorList>
    </citation>
    <scope>NUCLEOTIDE SEQUENCE [LARGE SCALE GENOMIC DNA]</scope>
    <source>
        <strain evidence="3">MG11</strain>
    </source>
</reference>
<dbReference type="PANTHER" id="PTHR43040:SF1">
    <property type="entry name" value="RIBONUCLEASE D"/>
    <property type="match status" value="1"/>
</dbReference>
<evidence type="ECO:0000259" key="1">
    <source>
        <dbReference type="Pfam" id="PF01612"/>
    </source>
</evidence>
<dbReference type="SUPFAM" id="SSF53098">
    <property type="entry name" value="Ribonuclease H-like"/>
    <property type="match status" value="1"/>
</dbReference>
<dbReference type="Pfam" id="PF01612">
    <property type="entry name" value="DNA_pol_A_exo1"/>
    <property type="match status" value="1"/>
</dbReference>
<dbReference type="InterPro" id="IPR002562">
    <property type="entry name" value="3'-5'_exonuclease_dom"/>
</dbReference>
<dbReference type="PANTHER" id="PTHR43040">
    <property type="entry name" value="RIBONUCLEASE D"/>
    <property type="match status" value="1"/>
</dbReference>
<name>A0A0F7U4A2_PENBI</name>
<dbReference type="InterPro" id="IPR036397">
    <property type="entry name" value="RNaseH_sf"/>
</dbReference>
<dbReference type="InterPro" id="IPR012337">
    <property type="entry name" value="RNaseH-like_sf"/>
</dbReference>
<dbReference type="AlphaFoldDB" id="A0A0F7U4A2"/>
<dbReference type="STRING" id="104259.A0A0F7U4A2"/>
<gene>
    <name evidence="2" type="ORF">PMG11_11032</name>
</gene>
<sequence length="323" mass="36614">MAFDLARIETIVVDSVALLRSVIGEVMTLRTDTPSLFIDLEGYQLGRHGSISVMTIYAPPKEKVYLVDIHRLGADAFSTVNVDGKSLKSILESSVILKVFFDIRHDSDALFSHYSIAIGGARDVQLMELGTRTGSKDFLASLAECVEKDSTISAKEKKTWEMTKLNTRRLYDPALGGRYEIFNDRPIKPEIVKYCVGDVALLPGLFIAYNTKLCRPGEKFWEVQILEATKKRIQLSQSPNFDGTSQANARGPWTREAIEEAINQWNDDIMDNAMNEEGSDFDFDFEPIFHDFDDDDDDDWHDDGPTSCRDIIPDCDYHYYYSD</sequence>